<feature type="binding site" evidence="3">
    <location>
        <position position="17"/>
    </location>
    <ligand>
        <name>a divalent metal cation</name>
        <dbReference type="ChEBI" id="CHEBI:60240"/>
    </ligand>
</feature>
<evidence type="ECO:0000313" key="5">
    <source>
        <dbReference type="EMBL" id="RCW64979.1"/>
    </source>
</evidence>
<dbReference type="FunFam" id="2.120.10.30:FF:000126">
    <property type="entry name" value="Senescence marker protein-30"/>
    <property type="match status" value="1"/>
</dbReference>
<dbReference type="Pfam" id="PF08450">
    <property type="entry name" value="SGL"/>
    <property type="match status" value="1"/>
</dbReference>
<evidence type="ECO:0000256" key="2">
    <source>
        <dbReference type="PIRSR" id="PIRSR605511-1"/>
    </source>
</evidence>
<evidence type="ECO:0000256" key="1">
    <source>
        <dbReference type="ARBA" id="ARBA00008853"/>
    </source>
</evidence>
<dbReference type="InterPro" id="IPR013658">
    <property type="entry name" value="SGL"/>
</dbReference>
<evidence type="ECO:0000259" key="4">
    <source>
        <dbReference type="Pfam" id="PF08450"/>
    </source>
</evidence>
<sequence>MVGELELVLDVKATLGECPWYDSVKQLLYWVDILEKKVYIFNPVTNENRGIQLEQYVGAIVPRNRNEAILAMENGFYYFNFDTEKVIPIDEPESHLPNNRFNDGKCDAYGRFWSGTMNKFYAKEQGALYCLHTNMKVQKKIDKVGLSNGIAWSPDNKFMYYIDTLTKNVCCFNYNVETGDIDNPIDVIKFSDGEGFPDGMTIDEEGMLWIAHWGGSKVSRWNPVTGKQIDSIEVPALNVTSCTFGGENLNELYITTARTGLNKEQLNYYPFSGGLFRINTDVKGSKSYAFKG</sequence>
<dbReference type="GO" id="GO:0005509">
    <property type="term" value="F:calcium ion binding"/>
    <property type="evidence" value="ECO:0007669"/>
    <property type="project" value="TreeGrafter"/>
</dbReference>
<keyword evidence="6" id="KW-1185">Reference proteome</keyword>
<comment type="similarity">
    <text evidence="1">Belongs to the SMP-30/CGR1 family.</text>
</comment>
<evidence type="ECO:0000256" key="3">
    <source>
        <dbReference type="PIRSR" id="PIRSR605511-2"/>
    </source>
</evidence>
<feature type="active site" description="Proton donor/acceptor" evidence="2">
    <location>
        <position position="198"/>
    </location>
</feature>
<comment type="caution">
    <text evidence="5">The sequence shown here is derived from an EMBL/GenBank/DDBJ whole genome shotgun (WGS) entry which is preliminary data.</text>
</comment>
<feature type="domain" description="SMP-30/Gluconolactonase/LRE-like region" evidence="4">
    <location>
        <begin position="15"/>
        <end position="258"/>
    </location>
</feature>
<gene>
    <name evidence="5" type="ORF">DFR57_112158</name>
</gene>
<keyword evidence="3" id="KW-0479">Metal-binding</keyword>
<dbReference type="GO" id="GO:0004341">
    <property type="term" value="F:gluconolactonase activity"/>
    <property type="evidence" value="ECO:0007669"/>
    <property type="project" value="TreeGrafter"/>
</dbReference>
<dbReference type="PRINTS" id="PR01790">
    <property type="entry name" value="SMP30FAMILY"/>
</dbReference>
<dbReference type="Proteomes" id="UP000252585">
    <property type="component" value="Unassembled WGS sequence"/>
</dbReference>
<dbReference type="InterPro" id="IPR005511">
    <property type="entry name" value="SMP-30"/>
</dbReference>
<dbReference type="OrthoDB" id="2633250at2"/>
<dbReference type="Gene3D" id="2.120.10.30">
    <property type="entry name" value="TolB, C-terminal domain"/>
    <property type="match status" value="1"/>
</dbReference>
<dbReference type="EMBL" id="QPJJ01000012">
    <property type="protein sequence ID" value="RCW64979.1"/>
    <property type="molecule type" value="Genomic_DNA"/>
</dbReference>
<organism evidence="5 6">
    <name type="scientific">Saliterribacillus persicus</name>
    <dbReference type="NCBI Taxonomy" id="930114"/>
    <lineage>
        <taxon>Bacteria</taxon>
        <taxon>Bacillati</taxon>
        <taxon>Bacillota</taxon>
        <taxon>Bacilli</taxon>
        <taxon>Bacillales</taxon>
        <taxon>Bacillaceae</taxon>
        <taxon>Saliterribacillus</taxon>
    </lineage>
</organism>
<keyword evidence="3" id="KW-0862">Zinc</keyword>
<dbReference type="PANTHER" id="PTHR10907">
    <property type="entry name" value="REGUCALCIN"/>
    <property type="match status" value="1"/>
</dbReference>
<protein>
    <submittedName>
        <fullName evidence="5">Sugar lactone lactonase YvrE</fullName>
    </submittedName>
</protein>
<comment type="cofactor">
    <cofactor evidence="3">
        <name>Zn(2+)</name>
        <dbReference type="ChEBI" id="CHEBI:29105"/>
    </cofactor>
    <text evidence="3">Binds 1 divalent metal cation per subunit.</text>
</comment>
<feature type="binding site" evidence="3">
    <location>
        <position position="102"/>
    </location>
    <ligand>
        <name>substrate</name>
    </ligand>
</feature>
<dbReference type="RefSeq" id="WP_114353857.1">
    <property type="nucleotide sequence ID" value="NZ_QPJJ01000012.1"/>
</dbReference>
<dbReference type="GO" id="GO:0019853">
    <property type="term" value="P:L-ascorbic acid biosynthetic process"/>
    <property type="evidence" value="ECO:0007669"/>
    <property type="project" value="TreeGrafter"/>
</dbReference>
<proteinExistence type="inferred from homology"/>
<feature type="binding site" evidence="3">
    <location>
        <position position="148"/>
    </location>
    <ligand>
        <name>a divalent metal cation</name>
        <dbReference type="ChEBI" id="CHEBI:60240"/>
    </ligand>
</feature>
<dbReference type="PANTHER" id="PTHR10907:SF47">
    <property type="entry name" value="REGUCALCIN"/>
    <property type="match status" value="1"/>
</dbReference>
<feature type="binding site" evidence="3">
    <location>
        <position position="100"/>
    </location>
    <ligand>
        <name>substrate</name>
    </ligand>
</feature>
<dbReference type="AlphaFoldDB" id="A0A368XB74"/>
<feature type="binding site" evidence="3">
    <location>
        <position position="198"/>
    </location>
    <ligand>
        <name>a divalent metal cation</name>
        <dbReference type="ChEBI" id="CHEBI:60240"/>
    </ligand>
</feature>
<evidence type="ECO:0000313" key="6">
    <source>
        <dbReference type="Proteomes" id="UP000252585"/>
    </source>
</evidence>
<accession>A0A368XB74</accession>
<dbReference type="SUPFAM" id="SSF63829">
    <property type="entry name" value="Calcium-dependent phosphotriesterase"/>
    <property type="match status" value="1"/>
</dbReference>
<dbReference type="InterPro" id="IPR011042">
    <property type="entry name" value="6-blade_b-propeller_TolB-like"/>
</dbReference>
<reference evidence="5 6" key="1">
    <citation type="submission" date="2018-07" db="EMBL/GenBank/DDBJ databases">
        <title>Genomic Encyclopedia of Type Strains, Phase IV (KMG-IV): sequencing the most valuable type-strain genomes for metagenomic binning, comparative biology and taxonomic classification.</title>
        <authorList>
            <person name="Goeker M."/>
        </authorList>
    </citation>
    <scope>NUCLEOTIDE SEQUENCE [LARGE SCALE GENOMIC DNA]</scope>
    <source>
        <strain evidence="5 6">DSM 27696</strain>
    </source>
</reference>
<name>A0A368XB74_9BACI</name>